<comment type="caution">
    <text evidence="1">The sequence shown here is derived from an EMBL/GenBank/DDBJ whole genome shotgun (WGS) entry which is preliminary data.</text>
</comment>
<gene>
    <name evidence="1" type="ORF">PGH07_05385</name>
</gene>
<name>A0ABT7QYL1_9BACT</name>
<sequence length="42" mass="4857">MIELKILYPADSKGFESFGIPLSMLYLGHTRFYCHLHAKNDV</sequence>
<evidence type="ECO:0000313" key="2">
    <source>
        <dbReference type="Proteomes" id="UP001169069"/>
    </source>
</evidence>
<dbReference type="EMBL" id="JAQIBD010000002">
    <property type="protein sequence ID" value="MDM5271599.1"/>
    <property type="molecule type" value="Genomic_DNA"/>
</dbReference>
<organism evidence="1 2">
    <name type="scientific">Sulfurovum zhangzhouensis</name>
    <dbReference type="NCBI Taxonomy" id="3019067"/>
    <lineage>
        <taxon>Bacteria</taxon>
        <taxon>Pseudomonadati</taxon>
        <taxon>Campylobacterota</taxon>
        <taxon>Epsilonproteobacteria</taxon>
        <taxon>Campylobacterales</taxon>
        <taxon>Sulfurovaceae</taxon>
        <taxon>Sulfurovum</taxon>
    </lineage>
</organism>
<keyword evidence="2" id="KW-1185">Reference proteome</keyword>
<evidence type="ECO:0000313" key="1">
    <source>
        <dbReference type="EMBL" id="MDM5271599.1"/>
    </source>
</evidence>
<proteinExistence type="predicted"/>
<dbReference type="Proteomes" id="UP001169069">
    <property type="component" value="Unassembled WGS sequence"/>
</dbReference>
<protein>
    <submittedName>
        <fullName evidence="1">Uncharacterized protein</fullName>
    </submittedName>
</protein>
<accession>A0ABT7QYL1</accession>
<reference evidence="1" key="1">
    <citation type="submission" date="2023-01" db="EMBL/GenBank/DDBJ databases">
        <title>Sulfurovum sp. zt1-1 genome assembly.</title>
        <authorList>
            <person name="Wang J."/>
        </authorList>
    </citation>
    <scope>NUCLEOTIDE SEQUENCE</scope>
    <source>
        <strain evidence="1">Zt1-1</strain>
    </source>
</reference>